<dbReference type="GO" id="GO:0005634">
    <property type="term" value="C:nucleus"/>
    <property type="evidence" value="ECO:0007669"/>
    <property type="project" value="UniProtKB-SubCell"/>
</dbReference>
<name>A0A166FK67_DAUCS</name>
<evidence type="ECO:0000256" key="3">
    <source>
        <dbReference type="ARBA" id="ARBA00023125"/>
    </source>
</evidence>
<dbReference type="AlphaFoldDB" id="A0A166FK67"/>
<dbReference type="InterPro" id="IPR031066">
    <property type="entry name" value="bHLH_ALC-like_plant"/>
</dbReference>
<feature type="domain" description="BHLH" evidence="7">
    <location>
        <begin position="112"/>
        <end position="161"/>
    </location>
</feature>
<dbReference type="GO" id="GO:0003677">
    <property type="term" value="F:DNA binding"/>
    <property type="evidence" value="ECO:0007669"/>
    <property type="project" value="UniProtKB-KW"/>
</dbReference>
<evidence type="ECO:0000256" key="1">
    <source>
        <dbReference type="ARBA" id="ARBA00004123"/>
    </source>
</evidence>
<evidence type="ECO:0000313" key="10">
    <source>
        <dbReference type="Proteomes" id="UP000077755"/>
    </source>
</evidence>
<keyword evidence="5" id="KW-0539">Nucleus</keyword>
<gene>
    <name evidence="8" type="ORF">DCAR_000544</name>
    <name evidence="9" type="ORF">DCAR_0100314</name>
</gene>
<dbReference type="SUPFAM" id="SSF47459">
    <property type="entry name" value="HLH, helix-loop-helix DNA-binding domain"/>
    <property type="match status" value="1"/>
</dbReference>
<sequence length="181" mass="20452">MYMNDCYRADDRILELSPETAGRYLETSAPQLVDWGEIQHLDDSVFEPQQDDLFLNHLHFLTFVSAPTPTPVADLLISAAAPTQQEEQLLFIKEVEYSRKGKGESNSSSAKKLRRTPNFSEKKRRVRINEQLKNLQELVKLNGKVQQLSILDAAITEIKLLQQEVQNAAPAPSGNSDFPNN</sequence>
<evidence type="ECO:0000259" key="7">
    <source>
        <dbReference type="PROSITE" id="PS50888"/>
    </source>
</evidence>
<keyword evidence="3" id="KW-0238">DNA-binding</keyword>
<dbReference type="Pfam" id="PF00010">
    <property type="entry name" value="HLH"/>
    <property type="match status" value="1"/>
</dbReference>
<evidence type="ECO:0000313" key="9">
    <source>
        <dbReference type="EMBL" id="WOG81169.1"/>
    </source>
</evidence>
<dbReference type="GO" id="GO:0046983">
    <property type="term" value="F:protein dimerization activity"/>
    <property type="evidence" value="ECO:0007669"/>
    <property type="project" value="InterPro"/>
</dbReference>
<comment type="subcellular location">
    <subcellularLocation>
        <location evidence="1">Nucleus</location>
    </subcellularLocation>
</comment>
<keyword evidence="2" id="KW-0805">Transcription regulation</keyword>
<reference evidence="8" key="1">
    <citation type="journal article" date="2016" name="Nat. Genet.">
        <title>A high-quality carrot genome assembly provides new insights into carotenoid accumulation and asterid genome evolution.</title>
        <authorList>
            <person name="Iorizzo M."/>
            <person name="Ellison S."/>
            <person name="Senalik D."/>
            <person name="Zeng P."/>
            <person name="Satapoomin P."/>
            <person name="Huang J."/>
            <person name="Bowman M."/>
            <person name="Iovene M."/>
            <person name="Sanseverino W."/>
            <person name="Cavagnaro P."/>
            <person name="Yildiz M."/>
            <person name="Macko-Podgorni A."/>
            <person name="Moranska E."/>
            <person name="Grzebelus E."/>
            <person name="Grzebelus D."/>
            <person name="Ashrafi H."/>
            <person name="Zheng Z."/>
            <person name="Cheng S."/>
            <person name="Spooner D."/>
            <person name="Van Deynze A."/>
            <person name="Simon P."/>
        </authorList>
    </citation>
    <scope>NUCLEOTIDE SEQUENCE [LARGE SCALE GENOMIC DNA]</scope>
    <source>
        <tissue evidence="8">Leaf</tissue>
    </source>
</reference>
<dbReference type="CDD" id="cd19685">
    <property type="entry name" value="bHLH-O_HERP_HES"/>
    <property type="match status" value="1"/>
</dbReference>
<dbReference type="Gramene" id="KZN07875">
    <property type="protein sequence ID" value="KZN07875"/>
    <property type="gene ID" value="DCAR_000544"/>
</dbReference>
<dbReference type="PANTHER" id="PTHR45855">
    <property type="entry name" value="TRANSCRIPTION FACTOR PIF1-RELATED"/>
    <property type="match status" value="1"/>
</dbReference>
<evidence type="ECO:0000256" key="2">
    <source>
        <dbReference type="ARBA" id="ARBA00023015"/>
    </source>
</evidence>
<dbReference type="InterPro" id="IPR011598">
    <property type="entry name" value="bHLH_dom"/>
</dbReference>
<feature type="region of interest" description="Disordered" evidence="6">
    <location>
        <begin position="101"/>
        <end position="120"/>
    </location>
</feature>
<dbReference type="STRING" id="79200.A0A166FK67"/>
<protein>
    <recommendedName>
        <fullName evidence="7">BHLH domain-containing protein</fullName>
    </recommendedName>
</protein>
<accession>A0A166FK67</accession>
<dbReference type="EMBL" id="CP093343">
    <property type="protein sequence ID" value="WOG81169.1"/>
    <property type="molecule type" value="Genomic_DNA"/>
</dbReference>
<evidence type="ECO:0000313" key="8">
    <source>
        <dbReference type="EMBL" id="KZN07875.1"/>
    </source>
</evidence>
<dbReference type="SMART" id="SM00353">
    <property type="entry name" value="HLH"/>
    <property type="match status" value="1"/>
</dbReference>
<proteinExistence type="predicted"/>
<organism evidence="8">
    <name type="scientific">Daucus carota subsp. sativus</name>
    <name type="common">Carrot</name>
    <dbReference type="NCBI Taxonomy" id="79200"/>
    <lineage>
        <taxon>Eukaryota</taxon>
        <taxon>Viridiplantae</taxon>
        <taxon>Streptophyta</taxon>
        <taxon>Embryophyta</taxon>
        <taxon>Tracheophyta</taxon>
        <taxon>Spermatophyta</taxon>
        <taxon>Magnoliopsida</taxon>
        <taxon>eudicotyledons</taxon>
        <taxon>Gunneridae</taxon>
        <taxon>Pentapetalae</taxon>
        <taxon>asterids</taxon>
        <taxon>campanulids</taxon>
        <taxon>Apiales</taxon>
        <taxon>Apiaceae</taxon>
        <taxon>Apioideae</taxon>
        <taxon>Scandiceae</taxon>
        <taxon>Daucinae</taxon>
        <taxon>Daucus</taxon>
        <taxon>Daucus sect. Daucus</taxon>
    </lineage>
</organism>
<keyword evidence="4" id="KW-0804">Transcription</keyword>
<dbReference type="Gene3D" id="4.10.280.10">
    <property type="entry name" value="Helix-loop-helix DNA-binding domain"/>
    <property type="match status" value="1"/>
</dbReference>
<evidence type="ECO:0000256" key="6">
    <source>
        <dbReference type="SAM" id="MobiDB-lite"/>
    </source>
</evidence>
<evidence type="ECO:0000256" key="4">
    <source>
        <dbReference type="ARBA" id="ARBA00023163"/>
    </source>
</evidence>
<dbReference type="InterPro" id="IPR036638">
    <property type="entry name" value="HLH_DNA-bd_sf"/>
</dbReference>
<dbReference type="PROSITE" id="PS50888">
    <property type="entry name" value="BHLH"/>
    <property type="match status" value="1"/>
</dbReference>
<dbReference type="EMBL" id="LNRQ01000001">
    <property type="protein sequence ID" value="KZN07875.1"/>
    <property type="molecule type" value="Genomic_DNA"/>
</dbReference>
<evidence type="ECO:0000256" key="5">
    <source>
        <dbReference type="ARBA" id="ARBA00023242"/>
    </source>
</evidence>
<reference evidence="9" key="2">
    <citation type="submission" date="2022-03" db="EMBL/GenBank/DDBJ databases">
        <title>Draft title - Genomic analysis of global carrot germplasm unveils the trajectory of domestication and the origin of high carotenoid orange carrot.</title>
        <authorList>
            <person name="Iorizzo M."/>
            <person name="Ellison S."/>
            <person name="Senalik D."/>
            <person name="Macko-Podgorni A."/>
            <person name="Grzebelus D."/>
            <person name="Bostan H."/>
            <person name="Rolling W."/>
            <person name="Curaba J."/>
            <person name="Simon P."/>
        </authorList>
    </citation>
    <scope>NUCLEOTIDE SEQUENCE</scope>
    <source>
        <tissue evidence="9">Leaf</tissue>
    </source>
</reference>
<keyword evidence="10" id="KW-1185">Reference proteome</keyword>
<dbReference type="Proteomes" id="UP000077755">
    <property type="component" value="Chromosome 1"/>
</dbReference>